<keyword evidence="2" id="KW-0812">Transmembrane</keyword>
<keyword evidence="2" id="KW-0472">Membrane</keyword>
<name>A0A927CL52_9BACL</name>
<evidence type="ECO:0000313" key="3">
    <source>
        <dbReference type="EMBL" id="MBD2869445.1"/>
    </source>
</evidence>
<feature type="compositionally biased region" description="Low complexity" evidence="1">
    <location>
        <begin position="249"/>
        <end position="258"/>
    </location>
</feature>
<feature type="region of interest" description="Disordered" evidence="1">
    <location>
        <begin position="169"/>
        <end position="284"/>
    </location>
</feature>
<reference evidence="3" key="1">
    <citation type="submission" date="2020-09" db="EMBL/GenBank/DDBJ databases">
        <title>A novel bacterium of genus Paenibacillus, isolated from South China Sea.</title>
        <authorList>
            <person name="Huang H."/>
            <person name="Mo K."/>
            <person name="Hu Y."/>
        </authorList>
    </citation>
    <scope>NUCLEOTIDE SEQUENCE</scope>
    <source>
        <strain evidence="3">IB182493</strain>
    </source>
</reference>
<organism evidence="3 4">
    <name type="scientific">Paenibacillus arenilitoris</name>
    <dbReference type="NCBI Taxonomy" id="2772299"/>
    <lineage>
        <taxon>Bacteria</taxon>
        <taxon>Bacillati</taxon>
        <taxon>Bacillota</taxon>
        <taxon>Bacilli</taxon>
        <taxon>Bacillales</taxon>
        <taxon>Paenibacillaceae</taxon>
        <taxon>Paenibacillus</taxon>
    </lineage>
</organism>
<sequence length="355" mass="37089">MQRQLDDDLDEREIEVLDNHTRQCPDCAAMLERLKLLSAELTSLPKVTPSYSLVDAIMPQLERIELFGQTEAATAPAANQELEEPAPRRAKRERRWPSVRVMGGVIAAGIVAGLFLVTYNAGEGPNFSLTKHSADDSAANTAAEGDVRQYAFSNEDGEASDVRTEALHSIAGENDKSVKDTSKEDAVRSSGEPGAGDGSDGQPGKPIEGSSGGAPAGGSNAGTSGTGGDAGGGDEEAAADGAENGGGSEPTSPSEGEVGAQGDKQGNQGFGEDRAASVSPDGKYSAQAEGFVVKVYAASDQSLVLESTRKNGTLTNLVWSEDSARLTYEVHVEKGAIETYVIDMATREEKKAEHE</sequence>
<evidence type="ECO:0000313" key="4">
    <source>
        <dbReference type="Proteomes" id="UP000632125"/>
    </source>
</evidence>
<feature type="transmembrane region" description="Helical" evidence="2">
    <location>
        <begin position="98"/>
        <end position="119"/>
    </location>
</feature>
<protein>
    <submittedName>
        <fullName evidence="3">Zf-HC2 domain-containing protein</fullName>
    </submittedName>
</protein>
<accession>A0A927CL52</accession>
<keyword evidence="4" id="KW-1185">Reference proteome</keyword>
<keyword evidence="2" id="KW-1133">Transmembrane helix</keyword>
<feature type="compositionally biased region" description="Basic and acidic residues" evidence="1">
    <location>
        <begin position="173"/>
        <end position="187"/>
    </location>
</feature>
<feature type="compositionally biased region" description="Gly residues" evidence="1">
    <location>
        <begin position="210"/>
        <end position="231"/>
    </location>
</feature>
<evidence type="ECO:0000256" key="1">
    <source>
        <dbReference type="SAM" id="MobiDB-lite"/>
    </source>
</evidence>
<comment type="caution">
    <text evidence="3">The sequence shown here is derived from an EMBL/GenBank/DDBJ whole genome shotgun (WGS) entry which is preliminary data.</text>
</comment>
<proteinExistence type="predicted"/>
<dbReference type="EMBL" id="JACXIY010000015">
    <property type="protein sequence ID" value="MBD2869445.1"/>
    <property type="molecule type" value="Genomic_DNA"/>
</dbReference>
<gene>
    <name evidence="3" type="ORF">IDH41_12720</name>
</gene>
<evidence type="ECO:0000256" key="2">
    <source>
        <dbReference type="SAM" id="Phobius"/>
    </source>
</evidence>
<dbReference type="Proteomes" id="UP000632125">
    <property type="component" value="Unassembled WGS sequence"/>
</dbReference>
<dbReference type="AlphaFoldDB" id="A0A927CL52"/>